<evidence type="ECO:0000256" key="6">
    <source>
        <dbReference type="SAM" id="MobiDB-lite"/>
    </source>
</evidence>
<keyword evidence="3" id="KW-0863">Zinc-finger</keyword>
<evidence type="ECO:0000313" key="8">
    <source>
        <dbReference type="EMBL" id="OSS51970.1"/>
    </source>
</evidence>
<dbReference type="InterPro" id="IPR001510">
    <property type="entry name" value="Znf_PARP"/>
</dbReference>
<dbReference type="PROSITE" id="PS50064">
    <property type="entry name" value="ZF_PARP_2"/>
    <property type="match status" value="1"/>
</dbReference>
<evidence type="ECO:0000259" key="7">
    <source>
        <dbReference type="PROSITE" id="PS50064"/>
    </source>
</evidence>
<evidence type="ECO:0000256" key="2">
    <source>
        <dbReference type="ARBA" id="ARBA00022723"/>
    </source>
</evidence>
<evidence type="ECO:0000256" key="4">
    <source>
        <dbReference type="ARBA" id="ARBA00022833"/>
    </source>
</evidence>
<dbReference type="AlphaFoldDB" id="A0A1Y2M7A7"/>
<accession>A0A1Y2M7A7</accession>
<dbReference type="SMART" id="SM01336">
    <property type="entry name" value="zf-PARP"/>
    <property type="match status" value="1"/>
</dbReference>
<keyword evidence="9" id="KW-1185">Reference proteome</keyword>
<dbReference type="EMBL" id="KZ107840">
    <property type="protein sequence ID" value="OSS51970.1"/>
    <property type="molecule type" value="Genomic_DNA"/>
</dbReference>
<feature type="region of interest" description="Disordered" evidence="6">
    <location>
        <begin position="142"/>
        <end position="166"/>
    </location>
</feature>
<dbReference type="GO" id="GO:0003677">
    <property type="term" value="F:DNA binding"/>
    <property type="evidence" value="ECO:0007669"/>
    <property type="project" value="InterPro"/>
</dbReference>
<protein>
    <recommendedName>
        <fullName evidence="7">PARP-type domain-containing protein</fullName>
    </recommendedName>
</protein>
<dbReference type="Proteomes" id="UP000193240">
    <property type="component" value="Unassembled WGS sequence"/>
</dbReference>
<feature type="region of interest" description="Disordered" evidence="6">
    <location>
        <begin position="186"/>
        <end position="253"/>
    </location>
</feature>
<keyword evidence="4" id="KW-0862">Zinc</keyword>
<sequence>MSDVEPDGPKYCIEHASTGMATCQQAACKRAGSKIAKGESSIGTNTIFDRDGSPESSRLIHHTACTTKHQLSGLKEMTNNDATQAPGYDQLSPESQEQLRLAFEHDSVVDKTFKDIRPDLAAFSSEFRGEITNAYEIKAPKAFHEQDRSGDLDVTEGHDGPEGLDDLATIPATFKAAVLKTLNDGKLTETATNEPEDPPKKLRAKRPKADEKHNEKPKRGRKKRTAKVMEADSDSEPEYVPRKTVRTRNVEETVDPAVTNIEALATAMRKNAGGG</sequence>
<dbReference type="STRING" id="105696.A0A1Y2M7A7"/>
<evidence type="ECO:0000256" key="1">
    <source>
        <dbReference type="ARBA" id="ARBA00004123"/>
    </source>
</evidence>
<organism evidence="8 9">
    <name type="scientific">Epicoccum nigrum</name>
    <name type="common">Soil fungus</name>
    <name type="synonym">Epicoccum purpurascens</name>
    <dbReference type="NCBI Taxonomy" id="105696"/>
    <lineage>
        <taxon>Eukaryota</taxon>
        <taxon>Fungi</taxon>
        <taxon>Dikarya</taxon>
        <taxon>Ascomycota</taxon>
        <taxon>Pezizomycotina</taxon>
        <taxon>Dothideomycetes</taxon>
        <taxon>Pleosporomycetidae</taxon>
        <taxon>Pleosporales</taxon>
        <taxon>Pleosporineae</taxon>
        <taxon>Didymellaceae</taxon>
        <taxon>Epicoccum</taxon>
    </lineage>
</organism>
<dbReference type="GO" id="GO:0008270">
    <property type="term" value="F:zinc ion binding"/>
    <property type="evidence" value="ECO:0007669"/>
    <property type="project" value="UniProtKB-KW"/>
</dbReference>
<dbReference type="InParanoid" id="A0A1Y2M7A7"/>
<proteinExistence type="predicted"/>
<dbReference type="InterPro" id="IPR036957">
    <property type="entry name" value="Znf_PARP_sf"/>
</dbReference>
<reference evidence="8 9" key="1">
    <citation type="journal article" date="2017" name="Genome Announc.">
        <title>Genome sequence of the saprophytic ascomycete Epicoccum nigrum ICMP 19927 strain isolated from New Zealand.</title>
        <authorList>
            <person name="Fokin M."/>
            <person name="Fleetwood D."/>
            <person name="Weir B.S."/>
            <person name="Villas-Boas S.G."/>
        </authorList>
    </citation>
    <scope>NUCLEOTIDE SEQUENCE [LARGE SCALE GENOMIC DNA]</scope>
    <source>
        <strain evidence="8 9">ICMP 19927</strain>
    </source>
</reference>
<name>A0A1Y2M7A7_EPING</name>
<keyword evidence="5" id="KW-0539">Nucleus</keyword>
<dbReference type="Pfam" id="PF00645">
    <property type="entry name" value="zf-PARP"/>
    <property type="match status" value="1"/>
</dbReference>
<dbReference type="GO" id="GO:0005634">
    <property type="term" value="C:nucleus"/>
    <property type="evidence" value="ECO:0007669"/>
    <property type="project" value="UniProtKB-SubCell"/>
</dbReference>
<feature type="domain" description="PARP-type" evidence="7">
    <location>
        <begin position="21"/>
        <end position="107"/>
    </location>
</feature>
<evidence type="ECO:0000256" key="3">
    <source>
        <dbReference type="ARBA" id="ARBA00022771"/>
    </source>
</evidence>
<dbReference type="Gene3D" id="3.30.1740.10">
    <property type="entry name" value="Zinc finger, PARP-type"/>
    <property type="match status" value="1"/>
</dbReference>
<comment type="subcellular location">
    <subcellularLocation>
        <location evidence="1">Nucleus</location>
    </subcellularLocation>
</comment>
<feature type="compositionally biased region" description="Basic residues" evidence="6">
    <location>
        <begin position="215"/>
        <end position="226"/>
    </location>
</feature>
<feature type="compositionally biased region" description="Basic and acidic residues" evidence="6">
    <location>
        <begin position="142"/>
        <end position="161"/>
    </location>
</feature>
<evidence type="ECO:0000313" key="9">
    <source>
        <dbReference type="Proteomes" id="UP000193240"/>
    </source>
</evidence>
<dbReference type="SUPFAM" id="SSF57716">
    <property type="entry name" value="Glucocorticoid receptor-like (DNA-binding domain)"/>
    <property type="match status" value="1"/>
</dbReference>
<gene>
    <name evidence="8" type="ORF">B5807_03773</name>
</gene>
<keyword evidence="2" id="KW-0479">Metal-binding</keyword>
<evidence type="ECO:0000256" key="5">
    <source>
        <dbReference type="ARBA" id="ARBA00023242"/>
    </source>
</evidence>